<dbReference type="SMART" id="SM00420">
    <property type="entry name" value="HTH_DEOR"/>
    <property type="match status" value="1"/>
</dbReference>
<dbReference type="Gene3D" id="1.10.10.10">
    <property type="entry name" value="Winged helix-like DNA-binding domain superfamily/Winged helix DNA-binding domain"/>
    <property type="match status" value="1"/>
</dbReference>
<dbReference type="Proteomes" id="UP000282460">
    <property type="component" value="Unassembled WGS sequence"/>
</dbReference>
<feature type="domain" description="HTH deoR-type" evidence="5">
    <location>
        <begin position="62"/>
        <end position="117"/>
    </location>
</feature>
<evidence type="ECO:0000256" key="1">
    <source>
        <dbReference type="ARBA" id="ARBA00023015"/>
    </source>
</evidence>
<dbReference type="Gene3D" id="3.40.50.1360">
    <property type="match status" value="1"/>
</dbReference>
<keyword evidence="2" id="KW-0238">DNA-binding</keyword>
<dbReference type="SMART" id="SM01134">
    <property type="entry name" value="DeoRC"/>
    <property type="match status" value="1"/>
</dbReference>
<dbReference type="AlphaFoldDB" id="A0A3L7J0H3"/>
<dbReference type="EMBL" id="RCWJ01000002">
    <property type="protein sequence ID" value="RLQ83900.1"/>
    <property type="molecule type" value="Genomic_DNA"/>
</dbReference>
<keyword evidence="7" id="KW-1185">Reference proteome</keyword>
<proteinExistence type="predicted"/>
<dbReference type="InterPro" id="IPR014036">
    <property type="entry name" value="DeoR-like_C"/>
</dbReference>
<evidence type="ECO:0000256" key="3">
    <source>
        <dbReference type="ARBA" id="ARBA00023163"/>
    </source>
</evidence>
<evidence type="ECO:0000259" key="5">
    <source>
        <dbReference type="PROSITE" id="PS51000"/>
    </source>
</evidence>
<evidence type="ECO:0000256" key="2">
    <source>
        <dbReference type="ARBA" id="ARBA00023125"/>
    </source>
</evidence>
<feature type="region of interest" description="Disordered" evidence="4">
    <location>
        <begin position="1"/>
        <end position="20"/>
    </location>
</feature>
<dbReference type="InterPro" id="IPR037171">
    <property type="entry name" value="NagB/RpiA_transferase-like"/>
</dbReference>
<dbReference type="GO" id="GO:0003700">
    <property type="term" value="F:DNA-binding transcription factor activity"/>
    <property type="evidence" value="ECO:0007669"/>
    <property type="project" value="InterPro"/>
</dbReference>
<dbReference type="PANTHER" id="PTHR30363:SF44">
    <property type="entry name" value="AGA OPERON TRANSCRIPTIONAL REPRESSOR-RELATED"/>
    <property type="match status" value="1"/>
</dbReference>
<dbReference type="InterPro" id="IPR018356">
    <property type="entry name" value="Tscrpt_reg_HTH_DeoR_CS"/>
</dbReference>
<protein>
    <submittedName>
        <fullName evidence="6">DeoR/GlpR transcriptional regulator</fullName>
    </submittedName>
</protein>
<dbReference type="Pfam" id="PF08220">
    <property type="entry name" value="HTH_DeoR"/>
    <property type="match status" value="1"/>
</dbReference>
<dbReference type="OrthoDB" id="7688673at2"/>
<organism evidence="6 7">
    <name type="scientific">Mycetocola zhadangensis</name>
    <dbReference type="NCBI Taxonomy" id="1164595"/>
    <lineage>
        <taxon>Bacteria</taxon>
        <taxon>Bacillati</taxon>
        <taxon>Actinomycetota</taxon>
        <taxon>Actinomycetes</taxon>
        <taxon>Micrococcales</taxon>
        <taxon>Microbacteriaceae</taxon>
        <taxon>Mycetocola</taxon>
    </lineage>
</organism>
<dbReference type="PROSITE" id="PS51000">
    <property type="entry name" value="HTH_DEOR_2"/>
    <property type="match status" value="1"/>
</dbReference>
<evidence type="ECO:0000313" key="6">
    <source>
        <dbReference type="EMBL" id="RLQ83900.1"/>
    </source>
</evidence>
<comment type="caution">
    <text evidence="6">The sequence shown here is derived from an EMBL/GenBank/DDBJ whole genome shotgun (WGS) entry which is preliminary data.</text>
</comment>
<dbReference type="Pfam" id="PF00455">
    <property type="entry name" value="DeoRC"/>
    <property type="match status" value="1"/>
</dbReference>
<name>A0A3L7J0H3_9MICO</name>
<evidence type="ECO:0000256" key="4">
    <source>
        <dbReference type="SAM" id="MobiDB-lite"/>
    </source>
</evidence>
<dbReference type="InterPro" id="IPR001034">
    <property type="entry name" value="DeoR_HTH"/>
</dbReference>
<dbReference type="SUPFAM" id="SSF100950">
    <property type="entry name" value="NagB/RpiA/CoA transferase-like"/>
    <property type="match status" value="1"/>
</dbReference>
<sequence>MKCYSSRSRTARDAHRHGPSGKREATVWFRFLTRSDVYVYLSSANLRVRHCRRTGKTMSRYDFVREEVILDELSSRGRVTVNDLAERFGVSPVTVRKDLDLLEQRSLLRRVRGGAVASTPRDEGAFESRLRSDAAAKRAIAGAAATRVQDGDVIAIDSSTTAHYLATELISRTGLVVVTNGIHLASFLMERSDATVILPGGVLRRASRSVVGAFTDVLEGRGRVKVGFFGATSVSRSLGLLELSSEEGEAKKALARSCDSIVGLFTAAKASGFGIHAFAPPEQISALYTDDAVGTEFADAWQGSGVDVHVVPVPSRVRNELSETVSA</sequence>
<dbReference type="PROSITE" id="PS00894">
    <property type="entry name" value="HTH_DEOR_1"/>
    <property type="match status" value="1"/>
</dbReference>
<gene>
    <name evidence="6" type="ORF">D9V28_06505</name>
</gene>
<reference evidence="6 7" key="1">
    <citation type="submission" date="2018-10" db="EMBL/GenBank/DDBJ databases">
        <authorList>
            <person name="Li J."/>
        </authorList>
    </citation>
    <scope>NUCLEOTIDE SEQUENCE [LARGE SCALE GENOMIC DNA]</scope>
    <source>
        <strain evidence="6 7">ZD1-4</strain>
    </source>
</reference>
<dbReference type="SUPFAM" id="SSF46785">
    <property type="entry name" value="Winged helix' DNA-binding domain"/>
    <property type="match status" value="1"/>
</dbReference>
<evidence type="ECO:0000313" key="7">
    <source>
        <dbReference type="Proteomes" id="UP000282460"/>
    </source>
</evidence>
<dbReference type="PRINTS" id="PR00037">
    <property type="entry name" value="HTHLACR"/>
</dbReference>
<dbReference type="InterPro" id="IPR050313">
    <property type="entry name" value="Carb_Metab_HTH_regulators"/>
</dbReference>
<keyword evidence="1" id="KW-0805">Transcription regulation</keyword>
<accession>A0A3L7J0H3</accession>
<dbReference type="PANTHER" id="PTHR30363">
    <property type="entry name" value="HTH-TYPE TRANSCRIPTIONAL REGULATOR SRLR-RELATED"/>
    <property type="match status" value="1"/>
</dbReference>
<dbReference type="GO" id="GO:0003677">
    <property type="term" value="F:DNA binding"/>
    <property type="evidence" value="ECO:0007669"/>
    <property type="project" value="UniProtKB-KW"/>
</dbReference>
<keyword evidence="3" id="KW-0804">Transcription</keyword>
<dbReference type="InterPro" id="IPR036390">
    <property type="entry name" value="WH_DNA-bd_sf"/>
</dbReference>
<dbReference type="InterPro" id="IPR036388">
    <property type="entry name" value="WH-like_DNA-bd_sf"/>
</dbReference>